<comment type="caution">
    <text evidence="1">The sequence shown here is derived from an EMBL/GenBank/DDBJ whole genome shotgun (WGS) entry which is preliminary data.</text>
</comment>
<dbReference type="EMBL" id="AGUE01000073">
    <property type="protein sequence ID" value="EHL00885.1"/>
    <property type="molecule type" value="Genomic_DNA"/>
</dbReference>
<name>H0EL42_GLAL7</name>
<dbReference type="OrthoDB" id="103819at2759"/>
<accession>H0EL42</accession>
<sequence>MLTYESMVTPTLENIVCLMIAATTEEKCWRQTLLSWPIQRGGFFDYDIDALMFTASESSEHRAWDEMYIGCVELAKIMGKIYDEMYSANARKKSPESKSRTVEELASNMSNWHCKFKKAGRSSHPCDSV</sequence>
<proteinExistence type="predicted"/>
<dbReference type="AlphaFoldDB" id="H0EL42"/>
<protein>
    <submittedName>
        <fullName evidence="1">Uncharacterized protein</fullName>
    </submittedName>
</protein>
<dbReference type="Proteomes" id="UP000005446">
    <property type="component" value="Unassembled WGS sequence"/>
</dbReference>
<dbReference type="HOGENOM" id="CLU_1949018_0_0_1"/>
<dbReference type="InParanoid" id="H0EL42"/>
<evidence type="ECO:0000313" key="2">
    <source>
        <dbReference type="Proteomes" id="UP000005446"/>
    </source>
</evidence>
<keyword evidence="2" id="KW-1185">Reference proteome</keyword>
<gene>
    <name evidence="1" type="ORF">M7I_3278</name>
</gene>
<reference evidence="1 2" key="1">
    <citation type="journal article" date="2012" name="Eukaryot. Cell">
        <title>Genome sequence of the fungus Glarea lozoyensis: the first genome sequence of a species from the Helotiaceae family.</title>
        <authorList>
            <person name="Youssar L."/>
            <person name="Gruening B.A."/>
            <person name="Erxleben A."/>
            <person name="Guenther S."/>
            <person name="Huettel W."/>
        </authorList>
    </citation>
    <scope>NUCLEOTIDE SEQUENCE [LARGE SCALE GENOMIC DNA]</scope>
    <source>
        <strain evidence="2">ATCC 74030 / MF5533</strain>
    </source>
</reference>
<evidence type="ECO:0000313" key="1">
    <source>
        <dbReference type="EMBL" id="EHL00885.1"/>
    </source>
</evidence>
<organism evidence="1 2">
    <name type="scientific">Glarea lozoyensis (strain ATCC 74030 / MF5533)</name>
    <dbReference type="NCBI Taxonomy" id="1104152"/>
    <lineage>
        <taxon>Eukaryota</taxon>
        <taxon>Fungi</taxon>
        <taxon>Dikarya</taxon>
        <taxon>Ascomycota</taxon>
        <taxon>Pezizomycotina</taxon>
        <taxon>Leotiomycetes</taxon>
        <taxon>Helotiales</taxon>
        <taxon>Helotiaceae</taxon>
        <taxon>Glarea</taxon>
    </lineage>
</organism>